<evidence type="ECO:0000256" key="5">
    <source>
        <dbReference type="ARBA" id="ARBA00022622"/>
    </source>
</evidence>
<feature type="transmembrane region" description="Helical" evidence="15">
    <location>
        <begin position="12"/>
        <end position="30"/>
    </location>
</feature>
<reference evidence="17 18" key="1">
    <citation type="submission" date="2023-03" db="EMBL/GenBank/DDBJ databases">
        <title>Genome insight into feeding habits of ladybird beetles.</title>
        <authorList>
            <person name="Li H.-S."/>
            <person name="Huang Y.-H."/>
            <person name="Pang H."/>
        </authorList>
    </citation>
    <scope>NUCLEOTIDE SEQUENCE [LARGE SCALE GENOMIC DNA]</scope>
    <source>
        <strain evidence="17">SYSU_2023b</strain>
        <tissue evidence="17">Whole body</tissue>
    </source>
</reference>
<keyword evidence="15" id="KW-0472">Membrane</keyword>
<keyword evidence="5" id="KW-0336">GPI-anchor</keyword>
<evidence type="ECO:0000256" key="12">
    <source>
        <dbReference type="PIRSR" id="PIRSR634015-1"/>
    </source>
</evidence>
<dbReference type="Gene3D" id="3.30.2010.30">
    <property type="match status" value="1"/>
</dbReference>
<dbReference type="CDD" id="cd09599">
    <property type="entry name" value="M1_LTA4H"/>
    <property type="match status" value="1"/>
</dbReference>
<dbReference type="InterPro" id="IPR014782">
    <property type="entry name" value="Peptidase_M1_dom"/>
</dbReference>
<dbReference type="EMBL" id="JARQZJ010000049">
    <property type="protein sequence ID" value="KAK9878487.1"/>
    <property type="molecule type" value="Genomic_DNA"/>
</dbReference>
<comment type="caution">
    <text evidence="17">The sequence shown here is derived from an EMBL/GenBank/DDBJ whole genome shotgun (WGS) entry which is preliminary data.</text>
</comment>
<dbReference type="PANTHER" id="PTHR45726:SF3">
    <property type="entry name" value="LEUKOTRIENE A-4 HYDROLASE"/>
    <property type="match status" value="1"/>
</dbReference>
<dbReference type="InterPro" id="IPR038502">
    <property type="entry name" value="M1_LTA-4_hydro/amino_C_sf"/>
</dbReference>
<dbReference type="PANTHER" id="PTHR45726">
    <property type="entry name" value="LEUKOTRIENE A-4 HYDROLASE"/>
    <property type="match status" value="1"/>
</dbReference>
<dbReference type="GO" id="GO:0008237">
    <property type="term" value="F:metallopeptidase activity"/>
    <property type="evidence" value="ECO:0007669"/>
    <property type="project" value="UniProtKB-KW"/>
</dbReference>
<dbReference type="InterPro" id="IPR015211">
    <property type="entry name" value="Peptidase_M1_C"/>
</dbReference>
<dbReference type="GO" id="GO:0004177">
    <property type="term" value="F:aminopeptidase activity"/>
    <property type="evidence" value="ECO:0007669"/>
    <property type="project" value="TreeGrafter"/>
</dbReference>
<keyword evidence="15" id="KW-0812">Transmembrane</keyword>
<dbReference type="GO" id="GO:0043171">
    <property type="term" value="P:peptide catabolic process"/>
    <property type="evidence" value="ECO:0007669"/>
    <property type="project" value="TreeGrafter"/>
</dbReference>
<keyword evidence="4" id="KW-0963">Cytoplasm</keyword>
<dbReference type="InterPro" id="IPR034015">
    <property type="entry name" value="M1_LTA4H"/>
</dbReference>
<feature type="active site" description="Proton donor" evidence="12">
    <location>
        <position position="423"/>
    </location>
</feature>
<evidence type="ECO:0000313" key="18">
    <source>
        <dbReference type="Proteomes" id="UP001431783"/>
    </source>
</evidence>
<sequence>MLSHRERCLIQALIACVFASSVYYLINYYFQTIPVENKLVNMEQLSPLDPSSFSRPELAVVTNIAINLSVSFEKKIFTGFVNLYVQKVDEGASEIILDSKDLKIHKITEVDLNAEVKYAVEQPHGEFGSKLTIELPSKNGNNFIFKIEYETSPDASGLQWLSPDQTAGKKHPYLFSQFQPVHARSFLPCQDTPGVKIKYTATISAPPQLTVLMSAIRDQTRELHDGKLFHFVQDIPVPSYLIAIAIGALESRKIGPRSHVWAEKEMIEQSAFEFASTEHQLQTAEAICGPYVWGIYDLLVLPPSSPFGGMENPCLTFVTPTLLAGDRSLVNVVAHEIAHSWSGNLITNRNFEHFWLNEGFTVFIERKILGRLLTPQDQDFSAVEGLADLKDTVKRFGEDSPLTRLVVDLKGLHPDDAFSTVPYEKGQTFLRYLEEIVGGASEFEPFLRKYFDTYKYKSLDTSDFKKFFIKEFSASGKQENISSIDWDLWLYGTGLPPYIPDYDKTVGQISIHLHESLSSWNESSEPSPVKLDDVKYMSASQIIYFLQLVLDSTPWAVPKLKQIEKIFELPKNKNSEVKFRWLRICVKSKWEDKIPEVLLWLNEVGRMKFVRPLYRDLYEWEFSRSTGIENFKANKKYMMHVSAYTVERDLHIHE</sequence>
<dbReference type="Proteomes" id="UP001431783">
    <property type="component" value="Unassembled WGS sequence"/>
</dbReference>
<dbReference type="GO" id="GO:0005829">
    <property type="term" value="C:cytosol"/>
    <property type="evidence" value="ECO:0007669"/>
    <property type="project" value="TreeGrafter"/>
</dbReference>
<evidence type="ECO:0000256" key="10">
    <source>
        <dbReference type="ARBA" id="ARBA00023049"/>
    </source>
</evidence>
<keyword evidence="8" id="KW-0378">Hydrolase</keyword>
<evidence type="ECO:0000259" key="16">
    <source>
        <dbReference type="SMART" id="SM01263"/>
    </source>
</evidence>
<dbReference type="GO" id="GO:0006508">
    <property type="term" value="P:proteolysis"/>
    <property type="evidence" value="ECO:0007669"/>
    <property type="project" value="UniProtKB-KW"/>
</dbReference>
<dbReference type="FunFam" id="1.10.390.10:FF:000003">
    <property type="entry name" value="Leukotriene A(4) hydrolase"/>
    <property type="match status" value="1"/>
</dbReference>
<comment type="cofactor">
    <cofactor evidence="14">
        <name>Zn(2+)</name>
        <dbReference type="ChEBI" id="CHEBI:29105"/>
    </cofactor>
    <text evidence="14">Binds 1 zinc ion per subunit.</text>
</comment>
<dbReference type="SUPFAM" id="SSF48371">
    <property type="entry name" value="ARM repeat"/>
    <property type="match status" value="1"/>
</dbReference>
<evidence type="ECO:0000256" key="11">
    <source>
        <dbReference type="ARBA" id="ARBA00023288"/>
    </source>
</evidence>
<proteinExistence type="inferred from homology"/>
<feature type="binding site" evidence="13">
    <location>
        <begin position="606"/>
        <end position="608"/>
    </location>
    <ligand>
        <name>a peptide</name>
        <dbReference type="ChEBI" id="CHEBI:60466"/>
    </ligand>
</feature>
<dbReference type="Pfam" id="PF17900">
    <property type="entry name" value="Peptidase_M1_N"/>
    <property type="match status" value="1"/>
</dbReference>
<organism evidence="17 18">
    <name type="scientific">Henosepilachna vigintioctopunctata</name>
    <dbReference type="NCBI Taxonomy" id="420089"/>
    <lineage>
        <taxon>Eukaryota</taxon>
        <taxon>Metazoa</taxon>
        <taxon>Ecdysozoa</taxon>
        <taxon>Arthropoda</taxon>
        <taxon>Hexapoda</taxon>
        <taxon>Insecta</taxon>
        <taxon>Pterygota</taxon>
        <taxon>Neoptera</taxon>
        <taxon>Endopterygota</taxon>
        <taxon>Coleoptera</taxon>
        <taxon>Polyphaga</taxon>
        <taxon>Cucujiformia</taxon>
        <taxon>Coccinelloidea</taxon>
        <taxon>Coccinellidae</taxon>
        <taxon>Epilachninae</taxon>
        <taxon>Epilachnini</taxon>
        <taxon>Henosepilachna</taxon>
    </lineage>
</organism>
<keyword evidence="10" id="KW-0482">Metalloprotease</keyword>
<dbReference type="GO" id="GO:0004301">
    <property type="term" value="F:epoxide hydrolase activity"/>
    <property type="evidence" value="ECO:0007669"/>
    <property type="project" value="TreeGrafter"/>
</dbReference>
<dbReference type="SUPFAM" id="SSF63737">
    <property type="entry name" value="Leukotriene A4 hydrolase N-terminal domain"/>
    <property type="match status" value="1"/>
</dbReference>
<name>A0AAW1U449_9CUCU</name>
<evidence type="ECO:0000256" key="15">
    <source>
        <dbReference type="SAM" id="Phobius"/>
    </source>
</evidence>
<dbReference type="InterPro" id="IPR027268">
    <property type="entry name" value="Peptidase_M4/M1_CTD_sf"/>
</dbReference>
<keyword evidence="5" id="KW-0325">Glycoprotein</keyword>
<feature type="binding site" evidence="14">
    <location>
        <position position="339"/>
    </location>
    <ligand>
        <name>Zn(2+)</name>
        <dbReference type="ChEBI" id="CHEBI:29105"/>
        <note>catalytic</note>
    </ligand>
</feature>
<dbReference type="InterPro" id="IPR016024">
    <property type="entry name" value="ARM-type_fold"/>
</dbReference>
<keyword evidence="18" id="KW-1185">Reference proteome</keyword>
<keyword evidence="9 14" id="KW-0862">Zinc</keyword>
<feature type="domain" description="Peptidase M1 leukotriene A4 hydrolase/aminopeptidase C-terminal" evidence="16">
    <location>
        <begin position="505"/>
        <end position="650"/>
    </location>
</feature>
<dbReference type="InterPro" id="IPR042097">
    <property type="entry name" value="Aminopeptidase_N-like_N_sf"/>
</dbReference>
<dbReference type="GO" id="GO:0098552">
    <property type="term" value="C:side of membrane"/>
    <property type="evidence" value="ECO:0007669"/>
    <property type="project" value="UniProtKB-KW"/>
</dbReference>
<evidence type="ECO:0000256" key="6">
    <source>
        <dbReference type="ARBA" id="ARBA00022670"/>
    </source>
</evidence>
<evidence type="ECO:0000256" key="7">
    <source>
        <dbReference type="ARBA" id="ARBA00022723"/>
    </source>
</evidence>
<dbReference type="Pfam" id="PF01433">
    <property type="entry name" value="Peptidase_M1"/>
    <property type="match status" value="1"/>
</dbReference>
<keyword evidence="11" id="KW-0449">Lipoprotein</keyword>
<feature type="binding site" evidence="14">
    <location>
        <position position="335"/>
    </location>
    <ligand>
        <name>Zn(2+)</name>
        <dbReference type="ChEBI" id="CHEBI:29105"/>
        <note>catalytic</note>
    </ligand>
</feature>
<feature type="binding site" evidence="14">
    <location>
        <position position="358"/>
    </location>
    <ligand>
        <name>Zn(2+)</name>
        <dbReference type="ChEBI" id="CHEBI:29105"/>
        <note>catalytic</note>
    </ligand>
</feature>
<feature type="active site" description="Proton acceptor" evidence="12">
    <location>
        <position position="336"/>
    </location>
</feature>
<dbReference type="PRINTS" id="PR00756">
    <property type="entry name" value="ALADIPTASE"/>
</dbReference>
<dbReference type="FunFam" id="3.30.2010.30:FF:000001">
    <property type="entry name" value="Leukotriene A(4) hydrolase"/>
    <property type="match status" value="1"/>
</dbReference>
<comment type="subcellular location">
    <subcellularLocation>
        <location evidence="2">Cell membrane</location>
        <topology evidence="2">Lipid-anchor</topology>
        <topology evidence="2">GPI-anchor</topology>
    </subcellularLocation>
    <subcellularLocation>
        <location evidence="1">Cytoplasm</location>
    </subcellularLocation>
</comment>
<dbReference type="SMART" id="SM01263">
    <property type="entry name" value="Leuk-A4-hydro_C"/>
    <property type="match status" value="1"/>
</dbReference>
<feature type="binding site" evidence="13">
    <location>
        <begin position="177"/>
        <end position="179"/>
    </location>
    <ligand>
        <name>a peptide</name>
        <dbReference type="ChEBI" id="CHEBI:60466"/>
    </ligand>
</feature>
<protein>
    <recommendedName>
        <fullName evidence="16">Peptidase M1 leukotriene A4 hydrolase/aminopeptidase C-terminal domain-containing protein</fullName>
    </recommendedName>
</protein>
<evidence type="ECO:0000256" key="3">
    <source>
        <dbReference type="ARBA" id="ARBA00010136"/>
    </source>
</evidence>
<dbReference type="Gene3D" id="1.25.40.320">
    <property type="entry name" value="Peptidase M1, leukotriene A4 hydrolase/aminopeptidase C-terminal domain"/>
    <property type="match status" value="1"/>
</dbReference>
<evidence type="ECO:0000256" key="13">
    <source>
        <dbReference type="PIRSR" id="PIRSR634015-2"/>
    </source>
</evidence>
<dbReference type="GO" id="GO:0005886">
    <property type="term" value="C:plasma membrane"/>
    <property type="evidence" value="ECO:0007669"/>
    <property type="project" value="UniProtKB-SubCell"/>
</dbReference>
<dbReference type="Gene3D" id="1.10.390.10">
    <property type="entry name" value="Neutral Protease Domain 2"/>
    <property type="match status" value="1"/>
</dbReference>
<dbReference type="SUPFAM" id="SSF55486">
    <property type="entry name" value="Metalloproteases ('zincins'), catalytic domain"/>
    <property type="match status" value="1"/>
</dbReference>
<evidence type="ECO:0000256" key="4">
    <source>
        <dbReference type="ARBA" id="ARBA00022490"/>
    </source>
</evidence>
<comment type="similarity">
    <text evidence="3">Belongs to the peptidase M1 family.</text>
</comment>
<dbReference type="Pfam" id="PF09127">
    <property type="entry name" value="Leuk-A4-hydro_C"/>
    <property type="match status" value="1"/>
</dbReference>
<evidence type="ECO:0000256" key="9">
    <source>
        <dbReference type="ARBA" id="ARBA00022833"/>
    </source>
</evidence>
<keyword evidence="6" id="KW-0645">Protease</keyword>
<dbReference type="InterPro" id="IPR001930">
    <property type="entry name" value="Peptidase_M1"/>
</dbReference>
<gene>
    <name evidence="17" type="ORF">WA026_022383</name>
</gene>
<keyword evidence="7 14" id="KW-0479">Metal-binding</keyword>
<dbReference type="Gene3D" id="2.60.40.1730">
    <property type="entry name" value="tricorn interacting facor f3 domain"/>
    <property type="match status" value="1"/>
</dbReference>
<dbReference type="FunFam" id="2.60.40.1730:FF:000004">
    <property type="entry name" value="Leukotriene A(4) hydrolase"/>
    <property type="match status" value="1"/>
</dbReference>
<evidence type="ECO:0000256" key="14">
    <source>
        <dbReference type="PIRSR" id="PIRSR634015-3"/>
    </source>
</evidence>
<dbReference type="GO" id="GO:0008270">
    <property type="term" value="F:zinc ion binding"/>
    <property type="evidence" value="ECO:0007669"/>
    <property type="project" value="InterPro"/>
</dbReference>
<dbReference type="InterPro" id="IPR045357">
    <property type="entry name" value="Aminopeptidase_N-like_N"/>
</dbReference>
<keyword evidence="15" id="KW-1133">Transmembrane helix</keyword>
<dbReference type="AlphaFoldDB" id="A0AAW1U449"/>
<dbReference type="InterPro" id="IPR049980">
    <property type="entry name" value="LTA4H_cat"/>
</dbReference>
<accession>A0AAW1U449</accession>
<evidence type="ECO:0000256" key="1">
    <source>
        <dbReference type="ARBA" id="ARBA00004496"/>
    </source>
</evidence>
<evidence type="ECO:0000256" key="8">
    <source>
        <dbReference type="ARBA" id="ARBA00022801"/>
    </source>
</evidence>
<feature type="binding site" evidence="13">
    <location>
        <begin position="306"/>
        <end position="311"/>
    </location>
    <ligand>
        <name>a peptide</name>
        <dbReference type="ChEBI" id="CHEBI:60466"/>
    </ligand>
</feature>
<evidence type="ECO:0000313" key="17">
    <source>
        <dbReference type="EMBL" id="KAK9878487.1"/>
    </source>
</evidence>
<evidence type="ECO:0000256" key="2">
    <source>
        <dbReference type="ARBA" id="ARBA00004609"/>
    </source>
</evidence>